<dbReference type="Proteomes" id="UP000694251">
    <property type="component" value="Chromosome 12"/>
</dbReference>
<dbReference type="PROSITE" id="PS50863">
    <property type="entry name" value="B3"/>
    <property type="match status" value="1"/>
</dbReference>
<name>A0A8T1YR04_ARASU</name>
<evidence type="ECO:0000313" key="3">
    <source>
        <dbReference type="EMBL" id="KAG7548424.1"/>
    </source>
</evidence>
<dbReference type="GO" id="GO:0003677">
    <property type="term" value="F:DNA binding"/>
    <property type="evidence" value="ECO:0007669"/>
    <property type="project" value="InterPro"/>
</dbReference>
<feature type="compositionally biased region" description="Polar residues" evidence="1">
    <location>
        <begin position="200"/>
        <end position="216"/>
    </location>
</feature>
<feature type="region of interest" description="Disordered" evidence="1">
    <location>
        <begin position="196"/>
        <end position="226"/>
    </location>
</feature>
<organism evidence="3 4">
    <name type="scientific">Arabidopsis suecica</name>
    <name type="common">Swedish thale-cress</name>
    <name type="synonym">Cardaminopsis suecica</name>
    <dbReference type="NCBI Taxonomy" id="45249"/>
    <lineage>
        <taxon>Eukaryota</taxon>
        <taxon>Viridiplantae</taxon>
        <taxon>Streptophyta</taxon>
        <taxon>Embryophyta</taxon>
        <taxon>Tracheophyta</taxon>
        <taxon>Spermatophyta</taxon>
        <taxon>Magnoliopsida</taxon>
        <taxon>eudicotyledons</taxon>
        <taxon>Gunneridae</taxon>
        <taxon>Pentapetalae</taxon>
        <taxon>rosids</taxon>
        <taxon>malvids</taxon>
        <taxon>Brassicales</taxon>
        <taxon>Brassicaceae</taxon>
        <taxon>Camelineae</taxon>
        <taxon>Arabidopsis</taxon>
    </lineage>
</organism>
<evidence type="ECO:0000259" key="2">
    <source>
        <dbReference type="PROSITE" id="PS50863"/>
    </source>
</evidence>
<dbReference type="AlphaFoldDB" id="A0A8T1YR04"/>
<reference evidence="3 4" key="1">
    <citation type="submission" date="2020-12" db="EMBL/GenBank/DDBJ databases">
        <title>Concerted genomic and epigenomic changes stabilize Arabidopsis allopolyploids.</title>
        <authorList>
            <person name="Chen Z."/>
        </authorList>
    </citation>
    <scope>NUCLEOTIDE SEQUENCE [LARGE SCALE GENOMIC DNA]</scope>
    <source>
        <strain evidence="3">As9502</strain>
        <tissue evidence="3">Leaf</tissue>
    </source>
</reference>
<dbReference type="PANTHER" id="PTHR31541">
    <property type="entry name" value="B3 DOMAIN PLANT PROTEIN-RELATED"/>
    <property type="match status" value="1"/>
</dbReference>
<evidence type="ECO:0000256" key="1">
    <source>
        <dbReference type="SAM" id="MobiDB-lite"/>
    </source>
</evidence>
<proteinExistence type="predicted"/>
<gene>
    <name evidence="3" type="ORF">ISN44_As12g036140</name>
</gene>
<evidence type="ECO:0000313" key="4">
    <source>
        <dbReference type="Proteomes" id="UP000694251"/>
    </source>
</evidence>
<dbReference type="Pfam" id="PF03754">
    <property type="entry name" value="At2g31720-like"/>
    <property type="match status" value="1"/>
</dbReference>
<dbReference type="PANTHER" id="PTHR31541:SF34">
    <property type="entry name" value="TF-B3 DOMAIN-CONTAINING PROTEIN"/>
    <property type="match status" value="1"/>
</dbReference>
<accession>A0A8T1YR04</accession>
<dbReference type="InterPro" id="IPR005508">
    <property type="entry name" value="At2g31720-like"/>
</dbReference>
<protein>
    <recommendedName>
        <fullName evidence="2">TF-B3 domain-containing protein</fullName>
    </recommendedName>
</protein>
<comment type="caution">
    <text evidence="3">The sequence shown here is derived from an EMBL/GenBank/DDBJ whole genome shotgun (WGS) entry which is preliminary data.</text>
</comment>
<sequence>MVMYHDDYLTDSGKDMWSDLCLLVDTAVMVEEEEQRHRLLAESKCHKTVSEEEDSQKRFFYLFPRKKRSSLVKRSYTQQNPNGVSTSSSSLLLDLNLTLTNYETKNAQNPSFDKSLVYDEELRAKKGKSKIICEEEEEEDDESEKRLFEKNLKKFVRHLRQSSDNLNGASASSSYLNFRCYEPSLLLDYNTAKSEKTDLPNPNYQSSSTSSCLTENTSRKRRAVQQRKSGKFKKAKVVPLLSWSTETPEWVFEVMRYMKADAENPRLIFVRALTNSDVQVGQSRLLIPFQQLIRNDFLTPAECRAIQKDEEEEEDEEDENIGVGTILMNQRFKMWGLRFKIWVMQKDSGHGTLNYALNWGWNEVVKGNGLKAGEKISLWTFRCRGVLCFALETW</sequence>
<feature type="domain" description="TF-B3" evidence="2">
    <location>
        <begin position="289"/>
        <end position="394"/>
    </location>
</feature>
<dbReference type="InterPro" id="IPR003340">
    <property type="entry name" value="B3_DNA-bd"/>
</dbReference>
<keyword evidence="4" id="KW-1185">Reference proteome</keyword>
<dbReference type="OrthoDB" id="1099811at2759"/>
<dbReference type="EMBL" id="JAEFBJ010000012">
    <property type="protein sequence ID" value="KAG7548424.1"/>
    <property type="molecule type" value="Genomic_DNA"/>
</dbReference>